<dbReference type="GO" id="GO:0006226">
    <property type="term" value="P:dUMP biosynthetic process"/>
    <property type="evidence" value="ECO:0007669"/>
    <property type="project" value="InterPro"/>
</dbReference>
<keyword evidence="4" id="KW-0546">Nucleotide metabolism</keyword>
<dbReference type="InterPro" id="IPR008181">
    <property type="entry name" value="dUTPase"/>
</dbReference>
<keyword evidence="3 7" id="KW-0378">Hydrolase</keyword>
<comment type="catalytic activity">
    <reaction evidence="5">
        <text>dUTP + H2O = dUMP + diphosphate + H(+)</text>
        <dbReference type="Rhea" id="RHEA:10248"/>
        <dbReference type="ChEBI" id="CHEBI:15377"/>
        <dbReference type="ChEBI" id="CHEBI:15378"/>
        <dbReference type="ChEBI" id="CHEBI:33019"/>
        <dbReference type="ChEBI" id="CHEBI:61555"/>
        <dbReference type="ChEBI" id="CHEBI:246422"/>
        <dbReference type="EC" id="3.6.1.23"/>
    </reaction>
</comment>
<dbReference type="CDD" id="cd07557">
    <property type="entry name" value="trimeric_dUTPase"/>
    <property type="match status" value="1"/>
</dbReference>
<name>A0AB36CL59_9CORY</name>
<comment type="caution">
    <text evidence="7">The sequence shown here is derived from an EMBL/GenBank/DDBJ whole genome shotgun (WGS) entry which is preliminary data.</text>
</comment>
<dbReference type="PANTHER" id="PTHR11241">
    <property type="entry name" value="DEOXYURIDINE 5'-TRIPHOSPHATE NUCLEOTIDOHYDROLASE"/>
    <property type="match status" value="1"/>
</dbReference>
<feature type="domain" description="dUTPase-like" evidence="6">
    <location>
        <begin position="15"/>
        <end position="141"/>
    </location>
</feature>
<dbReference type="NCBIfam" id="TIGR00576">
    <property type="entry name" value="dut"/>
    <property type="match status" value="1"/>
</dbReference>
<evidence type="ECO:0000259" key="6">
    <source>
        <dbReference type="Pfam" id="PF00692"/>
    </source>
</evidence>
<dbReference type="GO" id="GO:0000287">
    <property type="term" value="F:magnesium ion binding"/>
    <property type="evidence" value="ECO:0007669"/>
    <property type="project" value="InterPro"/>
</dbReference>
<dbReference type="InterPro" id="IPR029054">
    <property type="entry name" value="dUTPase-like"/>
</dbReference>
<dbReference type="AlphaFoldDB" id="A0AB36CL59"/>
<evidence type="ECO:0000256" key="2">
    <source>
        <dbReference type="ARBA" id="ARBA00012379"/>
    </source>
</evidence>
<dbReference type="Proteomes" id="UP000544551">
    <property type="component" value="Unassembled WGS sequence"/>
</dbReference>
<dbReference type="EMBL" id="JABAFZ010000006">
    <property type="protein sequence ID" value="NME89588.1"/>
    <property type="molecule type" value="Genomic_DNA"/>
</dbReference>
<evidence type="ECO:0000256" key="1">
    <source>
        <dbReference type="ARBA" id="ARBA00006581"/>
    </source>
</evidence>
<dbReference type="InterPro" id="IPR036157">
    <property type="entry name" value="dUTPase-like_sf"/>
</dbReference>
<dbReference type="NCBIfam" id="NF001862">
    <property type="entry name" value="PRK00601.1"/>
    <property type="match status" value="1"/>
</dbReference>
<dbReference type="Gene3D" id="2.70.40.10">
    <property type="match status" value="1"/>
</dbReference>
<dbReference type="Pfam" id="PF00692">
    <property type="entry name" value="dUTPase"/>
    <property type="match status" value="1"/>
</dbReference>
<reference evidence="7 8" key="1">
    <citation type="submission" date="2020-04" db="EMBL/GenBank/DDBJ databases">
        <authorList>
            <person name="Hitch T.C.A."/>
            <person name="Wylensek D."/>
            <person name="Clavel T."/>
        </authorList>
    </citation>
    <scope>NUCLEOTIDE SEQUENCE [LARGE SCALE GENOMIC DNA]</scope>
    <source>
        <strain evidence="7 8">BL-383-APC-3D</strain>
    </source>
</reference>
<sequence>MIHIPMMIQAPELTPTRAHNDDAGLDLRTADSVRIPVGGSVEVSTGVAVSIPKGYVGYVHSRSSLGFKYDVALSNSTGIIDAGYTGIIRAKLTNRGQSPVTFNRGDRIIQLIIHKLPAVNYIVVKDLATTQRGDAGFGSTGAA</sequence>
<dbReference type="EC" id="3.6.1.23" evidence="2"/>
<dbReference type="GO" id="GO:0046081">
    <property type="term" value="P:dUTP catabolic process"/>
    <property type="evidence" value="ECO:0007669"/>
    <property type="project" value="InterPro"/>
</dbReference>
<dbReference type="SUPFAM" id="SSF51283">
    <property type="entry name" value="dUTPase-like"/>
    <property type="match status" value="1"/>
</dbReference>
<proteinExistence type="inferred from homology"/>
<evidence type="ECO:0000256" key="3">
    <source>
        <dbReference type="ARBA" id="ARBA00022801"/>
    </source>
</evidence>
<comment type="similarity">
    <text evidence="1">Belongs to the dUTPase family.</text>
</comment>
<evidence type="ECO:0000256" key="5">
    <source>
        <dbReference type="ARBA" id="ARBA00047686"/>
    </source>
</evidence>
<organism evidence="7 8">
    <name type="scientific">Corynebacterium stationis</name>
    <dbReference type="NCBI Taxonomy" id="1705"/>
    <lineage>
        <taxon>Bacteria</taxon>
        <taxon>Bacillati</taxon>
        <taxon>Actinomycetota</taxon>
        <taxon>Actinomycetes</taxon>
        <taxon>Mycobacteriales</taxon>
        <taxon>Corynebacteriaceae</taxon>
        <taxon>Corynebacterium</taxon>
    </lineage>
</organism>
<evidence type="ECO:0000313" key="7">
    <source>
        <dbReference type="EMBL" id="NME89588.1"/>
    </source>
</evidence>
<evidence type="ECO:0000313" key="8">
    <source>
        <dbReference type="Proteomes" id="UP000544551"/>
    </source>
</evidence>
<dbReference type="PANTHER" id="PTHR11241:SF0">
    <property type="entry name" value="DEOXYURIDINE 5'-TRIPHOSPHATE NUCLEOTIDOHYDROLASE"/>
    <property type="match status" value="1"/>
</dbReference>
<protein>
    <recommendedName>
        <fullName evidence="2">dUTP diphosphatase</fullName>
        <ecNumber evidence="2">3.6.1.23</ecNumber>
    </recommendedName>
</protein>
<dbReference type="RefSeq" id="WP_168969865.1">
    <property type="nucleotide sequence ID" value="NZ_JABAFZ010000006.1"/>
</dbReference>
<gene>
    <name evidence="7" type="primary">dut</name>
    <name evidence="7" type="ORF">HF853_07895</name>
</gene>
<dbReference type="InterPro" id="IPR033704">
    <property type="entry name" value="dUTPase_trimeric"/>
</dbReference>
<accession>A0AB36CL59</accession>
<dbReference type="GO" id="GO:0004170">
    <property type="term" value="F:dUTP diphosphatase activity"/>
    <property type="evidence" value="ECO:0007669"/>
    <property type="project" value="UniProtKB-EC"/>
</dbReference>
<evidence type="ECO:0000256" key="4">
    <source>
        <dbReference type="ARBA" id="ARBA00023080"/>
    </source>
</evidence>